<dbReference type="GO" id="GO:0008270">
    <property type="term" value="F:zinc ion binding"/>
    <property type="evidence" value="ECO:0007669"/>
    <property type="project" value="UniProtKB-KW"/>
</dbReference>
<dbReference type="PANTHER" id="PTHR19446">
    <property type="entry name" value="REVERSE TRANSCRIPTASES"/>
    <property type="match status" value="1"/>
</dbReference>
<evidence type="ECO:0000256" key="1">
    <source>
        <dbReference type="PROSITE-ProRule" id="PRU00047"/>
    </source>
</evidence>
<feature type="domain" description="Reverse transcriptase" evidence="4">
    <location>
        <begin position="716"/>
        <end position="891"/>
    </location>
</feature>
<evidence type="ECO:0000313" key="6">
    <source>
        <dbReference type="Proteomes" id="UP000499080"/>
    </source>
</evidence>
<dbReference type="CDD" id="cd01650">
    <property type="entry name" value="RT_nLTR_like"/>
    <property type="match status" value="1"/>
</dbReference>
<keyword evidence="1" id="KW-0479">Metal-binding</keyword>
<dbReference type="InterPro" id="IPR000477">
    <property type="entry name" value="RT_dom"/>
</dbReference>
<gene>
    <name evidence="5" type="primary">PO11_157</name>
    <name evidence="5" type="ORF">AVEN_128652_1</name>
</gene>
<keyword evidence="6" id="KW-1185">Reference proteome</keyword>
<protein>
    <submittedName>
        <fullName evidence="5">Retrovirus-related Pol polyprotein from type-1 retrotransposable element R1</fullName>
    </submittedName>
</protein>
<dbReference type="PROSITE" id="PS50158">
    <property type="entry name" value="ZF_CCHC"/>
    <property type="match status" value="1"/>
</dbReference>
<dbReference type="InterPro" id="IPR005135">
    <property type="entry name" value="Endo/exonuclease/phosphatase"/>
</dbReference>
<dbReference type="SUPFAM" id="SSF56672">
    <property type="entry name" value="DNA/RNA polymerases"/>
    <property type="match status" value="1"/>
</dbReference>
<dbReference type="InterPro" id="IPR001878">
    <property type="entry name" value="Znf_CCHC"/>
</dbReference>
<name>A0A4Y2L2D8_ARAVE</name>
<reference evidence="5 6" key="1">
    <citation type="journal article" date="2019" name="Sci. Rep.">
        <title>Orb-weaving spider Araneus ventricosus genome elucidates the spidroin gene catalogue.</title>
        <authorList>
            <person name="Kono N."/>
            <person name="Nakamura H."/>
            <person name="Ohtoshi R."/>
            <person name="Moran D.A.P."/>
            <person name="Shinohara A."/>
            <person name="Yoshida Y."/>
            <person name="Fujiwara M."/>
            <person name="Mori M."/>
            <person name="Tomita M."/>
            <person name="Arakawa K."/>
        </authorList>
    </citation>
    <scope>NUCLEOTIDE SEQUENCE [LARGE SCALE GENOMIC DNA]</scope>
</reference>
<dbReference type="Pfam" id="PF14529">
    <property type="entry name" value="Exo_endo_phos_2"/>
    <property type="match status" value="1"/>
</dbReference>
<organism evidence="5 6">
    <name type="scientific">Araneus ventricosus</name>
    <name type="common">Orbweaver spider</name>
    <name type="synonym">Epeira ventricosa</name>
    <dbReference type="NCBI Taxonomy" id="182803"/>
    <lineage>
        <taxon>Eukaryota</taxon>
        <taxon>Metazoa</taxon>
        <taxon>Ecdysozoa</taxon>
        <taxon>Arthropoda</taxon>
        <taxon>Chelicerata</taxon>
        <taxon>Arachnida</taxon>
        <taxon>Araneae</taxon>
        <taxon>Araneomorphae</taxon>
        <taxon>Entelegynae</taxon>
        <taxon>Araneoidea</taxon>
        <taxon>Araneidae</taxon>
        <taxon>Araneus</taxon>
    </lineage>
</organism>
<dbReference type="InterPro" id="IPR043502">
    <property type="entry name" value="DNA/RNA_pol_sf"/>
</dbReference>
<sequence length="891" mass="104139">MAGSEDFTVQAQRVHEAGLELLDSASKSNKISQVNQNNFRKIFMDFVEVINKHQKLLNIVTGRMLEQKELIQTKLEKLTLPPTSFAEIVKEETRKHRSRSRPRDKKNTVLVYSKNETDSKKIRDKVHKAIDPFKLKISIKNVKDVKKGILIECNKEDEIQRLTDEIEGNEILKNECEIRQPQKFNPKVITYRDGENFDIKEGLSKLKEQNAELEEAEVTHEFLQKTKFGTNWIISIDPKSFFKIMKIGKINCGWQKHNIREYLKVKQCYKCYKFGHLAKFCKNITDDRILCSSICGCPRGFWQIAVDGEPRVAVFIRDTFKFVILEKERDIIALMLNWNNFEYLIVNIYCPPSVNIESSIERLETICTRFLDKRVIVFGDFNAKSSAWSPRPTDERGRLVLEFVNKLDFLIENSCDSIATYSCEKGESWIDLVISKNIDRTLFSNWQVHNQITASDHRLITYTLSETPRQVKRRSVWKLENLKILEFKLEMNKLVSHFSRIDLNKDNLEEMLSKFCSRLVKICIKCRKNRGFVKMNNAVWWTQNLETERSRIRALRRRFQACLEQTERIRRRITFKKEFSKYKKLILSAKTFSFRGFLEKLVNKNNLGLVKDVLKLGNIELRIEKIRLASGVYIENFEECRNHILKFHFPMAQVEDTADLGLCADEAYPEFSLDEVEMCINKMKRDKAPGEDGFSLSIIEEIFYADSGWFVKIFNLCLKFGIFPKIWKEPRVVLIPKSNKDLSNSESYRPICLLSVWGKILYKLMTQRLVYFLESNNLLDHRQYGFREGIGTLAALKAVNKFIDCAKNENLVTCLISLDIKNAFNSIRWKDIINLLKLYKISGKLLKLFRSFLNDRTVFLEDGSKWNYNIGVPQGSSCGPILWLIVANEAY</sequence>
<dbReference type="GO" id="GO:0003676">
    <property type="term" value="F:nucleic acid binding"/>
    <property type="evidence" value="ECO:0007669"/>
    <property type="project" value="InterPro"/>
</dbReference>
<dbReference type="EMBL" id="BGPR01005261">
    <property type="protein sequence ID" value="GBN08430.1"/>
    <property type="molecule type" value="Genomic_DNA"/>
</dbReference>
<feature type="coiled-coil region" evidence="2">
    <location>
        <begin position="196"/>
        <end position="226"/>
    </location>
</feature>
<comment type="caution">
    <text evidence="5">The sequence shown here is derived from an EMBL/GenBank/DDBJ whole genome shotgun (WGS) entry which is preliminary data.</text>
</comment>
<proteinExistence type="predicted"/>
<dbReference type="OrthoDB" id="6437148at2759"/>
<evidence type="ECO:0000313" key="5">
    <source>
        <dbReference type="EMBL" id="GBN08430.1"/>
    </source>
</evidence>
<dbReference type="PROSITE" id="PS50878">
    <property type="entry name" value="RT_POL"/>
    <property type="match status" value="1"/>
</dbReference>
<evidence type="ECO:0000256" key="2">
    <source>
        <dbReference type="SAM" id="Coils"/>
    </source>
</evidence>
<dbReference type="GO" id="GO:0071897">
    <property type="term" value="P:DNA biosynthetic process"/>
    <property type="evidence" value="ECO:0007669"/>
    <property type="project" value="UniProtKB-ARBA"/>
</dbReference>
<dbReference type="GO" id="GO:0003824">
    <property type="term" value="F:catalytic activity"/>
    <property type="evidence" value="ECO:0007669"/>
    <property type="project" value="InterPro"/>
</dbReference>
<accession>A0A4Y2L2D8</accession>
<dbReference type="InterPro" id="IPR036691">
    <property type="entry name" value="Endo/exonu/phosph_ase_sf"/>
</dbReference>
<evidence type="ECO:0000259" key="4">
    <source>
        <dbReference type="PROSITE" id="PS50878"/>
    </source>
</evidence>
<keyword evidence="1" id="KW-0862">Zinc</keyword>
<dbReference type="AlphaFoldDB" id="A0A4Y2L2D8"/>
<dbReference type="SUPFAM" id="SSF56219">
    <property type="entry name" value="DNase I-like"/>
    <property type="match status" value="1"/>
</dbReference>
<dbReference type="Gene3D" id="3.60.10.10">
    <property type="entry name" value="Endonuclease/exonuclease/phosphatase"/>
    <property type="match status" value="1"/>
</dbReference>
<evidence type="ECO:0000259" key="3">
    <source>
        <dbReference type="PROSITE" id="PS50158"/>
    </source>
</evidence>
<keyword evidence="1" id="KW-0863">Zinc-finger</keyword>
<dbReference type="Proteomes" id="UP000499080">
    <property type="component" value="Unassembled WGS sequence"/>
</dbReference>
<dbReference type="Pfam" id="PF00078">
    <property type="entry name" value="RVT_1"/>
    <property type="match status" value="1"/>
</dbReference>
<feature type="domain" description="CCHC-type" evidence="3">
    <location>
        <begin position="268"/>
        <end position="283"/>
    </location>
</feature>
<keyword evidence="2" id="KW-0175">Coiled coil</keyword>